<feature type="non-terminal residue" evidence="2">
    <location>
        <position position="153"/>
    </location>
</feature>
<dbReference type="EMBL" id="SMLD01000409">
    <property type="protein sequence ID" value="TDE17040.1"/>
    <property type="molecule type" value="Genomic_DNA"/>
</dbReference>
<comment type="caution">
    <text evidence="2">The sequence shown here is derived from an EMBL/GenBank/DDBJ whole genome shotgun (WGS) entry which is preliminary data.</text>
</comment>
<evidence type="ECO:0000256" key="1">
    <source>
        <dbReference type="SAM" id="MobiDB-lite"/>
    </source>
</evidence>
<feature type="compositionally biased region" description="Basic and acidic residues" evidence="1">
    <location>
        <begin position="59"/>
        <end position="70"/>
    </location>
</feature>
<accession>A0A4R5DX73</accession>
<protein>
    <submittedName>
        <fullName evidence="2">Uncharacterized protein</fullName>
    </submittedName>
</protein>
<name>A0A4R5DX73_9ACTN</name>
<feature type="compositionally biased region" description="Pro residues" evidence="1">
    <location>
        <begin position="1"/>
        <end position="13"/>
    </location>
</feature>
<gene>
    <name evidence="2" type="ORF">E1295_48315</name>
</gene>
<reference evidence="2 3" key="1">
    <citation type="submission" date="2019-03" db="EMBL/GenBank/DDBJ databases">
        <title>Draft genome sequences of novel Actinobacteria.</title>
        <authorList>
            <person name="Sahin N."/>
            <person name="Ay H."/>
            <person name="Saygin H."/>
        </authorList>
    </citation>
    <scope>NUCLEOTIDE SEQUENCE [LARGE SCALE GENOMIC DNA]</scope>
    <source>
        <strain evidence="2 3">6K102</strain>
    </source>
</reference>
<dbReference type="Proteomes" id="UP000295136">
    <property type="component" value="Unassembled WGS sequence"/>
</dbReference>
<sequence length="153" mass="15542">MTPSTPPWEPPPAFTAAAAGMPVWPGPTSDPHAMPPWPAATGELVAEPDPDEPGLHQPGPDERGPDERDSPAAAFDPNATDPEGFTRLGGFPSSATEHHGPSAPLPGSTGVPPHGTPADARSTDLTESRHPGTDQAAVPQPRTGRPGATPSGP</sequence>
<feature type="compositionally biased region" description="Basic and acidic residues" evidence="1">
    <location>
        <begin position="121"/>
        <end position="132"/>
    </location>
</feature>
<proteinExistence type="predicted"/>
<feature type="region of interest" description="Disordered" evidence="1">
    <location>
        <begin position="1"/>
        <end position="153"/>
    </location>
</feature>
<organism evidence="2 3">
    <name type="scientific">Nonomuraea mesophila</name>
    <dbReference type="NCBI Taxonomy" id="2530382"/>
    <lineage>
        <taxon>Bacteria</taxon>
        <taxon>Bacillati</taxon>
        <taxon>Actinomycetota</taxon>
        <taxon>Actinomycetes</taxon>
        <taxon>Streptosporangiales</taxon>
        <taxon>Streptosporangiaceae</taxon>
        <taxon>Nonomuraea</taxon>
    </lineage>
</organism>
<evidence type="ECO:0000313" key="2">
    <source>
        <dbReference type="EMBL" id="TDE17040.1"/>
    </source>
</evidence>
<evidence type="ECO:0000313" key="3">
    <source>
        <dbReference type="Proteomes" id="UP000295136"/>
    </source>
</evidence>
<keyword evidence="3" id="KW-1185">Reference proteome</keyword>
<dbReference type="AlphaFoldDB" id="A0A4R5DX73"/>